<organism evidence="7 8">
    <name type="scientific">Thanatephorus cucumeris (strain AG1-IA)</name>
    <name type="common">Rice sheath blight fungus</name>
    <name type="synonym">Rhizoctonia solani</name>
    <dbReference type="NCBI Taxonomy" id="983506"/>
    <lineage>
        <taxon>Eukaryota</taxon>
        <taxon>Fungi</taxon>
        <taxon>Dikarya</taxon>
        <taxon>Basidiomycota</taxon>
        <taxon>Agaricomycotina</taxon>
        <taxon>Agaricomycetes</taxon>
        <taxon>Cantharellales</taxon>
        <taxon>Ceratobasidiaceae</taxon>
        <taxon>Rhizoctonia</taxon>
        <taxon>Rhizoctonia solani AG-1</taxon>
    </lineage>
</organism>
<evidence type="ECO:0000256" key="1">
    <source>
        <dbReference type="ARBA" id="ARBA00004141"/>
    </source>
</evidence>
<keyword evidence="4 5" id="KW-0472">Membrane</keyword>
<dbReference type="OrthoDB" id="3025895at2759"/>
<keyword evidence="3 5" id="KW-1133">Transmembrane helix</keyword>
<sequence length="195" mass="21449">MRIILAIALFSQWSGSGLISYYLERVSLSSRCQGPFGTISIFGSIAYLRDGLMWAAGAAMFVDRLGRRKLFLTSNVGMLVGFSILTTCAAIFEKSRVERAGHGVIASLFLFQAAYAIGYTPRMYSGGSIVMCANYESVLVSYTVEILPFFLRAKGLAVMYLFVNAALIFNQYVRALVLCSESKLTLVVPDEPDRT</sequence>
<evidence type="ECO:0000313" key="8">
    <source>
        <dbReference type="Proteomes" id="UP000011668"/>
    </source>
</evidence>
<proteinExistence type="predicted"/>
<name>L8X248_THACA</name>
<dbReference type="STRING" id="983506.L8X248"/>
<keyword evidence="8" id="KW-1185">Reference proteome</keyword>
<keyword evidence="6" id="KW-0732">Signal</keyword>
<keyword evidence="2 5" id="KW-0812">Transmembrane</keyword>
<dbReference type="GO" id="GO:0005351">
    <property type="term" value="F:carbohydrate:proton symporter activity"/>
    <property type="evidence" value="ECO:0007669"/>
    <property type="project" value="TreeGrafter"/>
</dbReference>
<dbReference type="Proteomes" id="UP000011668">
    <property type="component" value="Unassembled WGS sequence"/>
</dbReference>
<dbReference type="PANTHER" id="PTHR48022">
    <property type="entry name" value="PLASTIDIC GLUCOSE TRANSPORTER 4"/>
    <property type="match status" value="1"/>
</dbReference>
<evidence type="ECO:0000256" key="5">
    <source>
        <dbReference type="SAM" id="Phobius"/>
    </source>
</evidence>
<feature type="signal peptide" evidence="6">
    <location>
        <begin position="1"/>
        <end position="16"/>
    </location>
</feature>
<reference evidence="7 8" key="1">
    <citation type="journal article" date="2013" name="Nat. Commun.">
        <title>The evolution and pathogenic mechanisms of the rice sheath blight pathogen.</title>
        <authorList>
            <person name="Zheng A."/>
            <person name="Lin R."/>
            <person name="Xu L."/>
            <person name="Qin P."/>
            <person name="Tang C."/>
            <person name="Ai P."/>
            <person name="Zhang D."/>
            <person name="Liu Y."/>
            <person name="Sun Z."/>
            <person name="Feng H."/>
            <person name="Wang Y."/>
            <person name="Chen Y."/>
            <person name="Liang X."/>
            <person name="Fu R."/>
            <person name="Li Q."/>
            <person name="Zhang J."/>
            <person name="Yu X."/>
            <person name="Xie Z."/>
            <person name="Ding L."/>
            <person name="Guan P."/>
            <person name="Tang J."/>
            <person name="Liang Y."/>
            <person name="Wang S."/>
            <person name="Deng Q."/>
            <person name="Li S."/>
            <person name="Zhu J."/>
            <person name="Wang L."/>
            <person name="Liu H."/>
            <person name="Li P."/>
        </authorList>
    </citation>
    <scope>NUCLEOTIDE SEQUENCE [LARGE SCALE GENOMIC DNA]</scope>
    <source>
        <strain evidence="8">AG-1 IA</strain>
    </source>
</reference>
<feature type="transmembrane region" description="Helical" evidence="5">
    <location>
        <begin position="70"/>
        <end position="92"/>
    </location>
</feature>
<dbReference type="InterPro" id="IPR005828">
    <property type="entry name" value="MFS_sugar_transport-like"/>
</dbReference>
<gene>
    <name evidence="7" type="ORF">AG1IA_01705</name>
</gene>
<evidence type="ECO:0000256" key="4">
    <source>
        <dbReference type="ARBA" id="ARBA00023136"/>
    </source>
</evidence>
<dbReference type="Pfam" id="PF00083">
    <property type="entry name" value="Sugar_tr"/>
    <property type="match status" value="1"/>
</dbReference>
<feature type="chain" id="PRO_5003997356" evidence="6">
    <location>
        <begin position="17"/>
        <end position="195"/>
    </location>
</feature>
<dbReference type="EMBL" id="AFRT01000366">
    <property type="protein sequence ID" value="ELU44270.1"/>
    <property type="molecule type" value="Genomic_DNA"/>
</dbReference>
<dbReference type="AlphaFoldDB" id="L8X248"/>
<feature type="transmembrane region" description="Helical" evidence="5">
    <location>
        <begin position="157"/>
        <end position="177"/>
    </location>
</feature>
<comment type="caution">
    <text evidence="7">The sequence shown here is derived from an EMBL/GenBank/DDBJ whole genome shotgun (WGS) entry which is preliminary data.</text>
</comment>
<dbReference type="HOGENOM" id="CLU_1397181_0_0_1"/>
<dbReference type="PANTHER" id="PTHR48022:SF64">
    <property type="entry name" value="MAJOR FACILITATOR SUPERFAMILY (MFS) PROFILE DOMAIN-CONTAINING PROTEIN"/>
    <property type="match status" value="1"/>
</dbReference>
<evidence type="ECO:0000256" key="3">
    <source>
        <dbReference type="ARBA" id="ARBA00022989"/>
    </source>
</evidence>
<dbReference type="GO" id="GO:0016020">
    <property type="term" value="C:membrane"/>
    <property type="evidence" value="ECO:0007669"/>
    <property type="project" value="UniProtKB-SubCell"/>
</dbReference>
<protein>
    <submittedName>
        <fullName evidence="7">Sugar (And other) transporter domain-containing protein</fullName>
    </submittedName>
</protein>
<feature type="transmembrane region" description="Helical" evidence="5">
    <location>
        <begin position="104"/>
        <end position="121"/>
    </location>
</feature>
<dbReference type="InterPro" id="IPR036259">
    <property type="entry name" value="MFS_trans_sf"/>
</dbReference>
<dbReference type="Gene3D" id="1.20.1250.20">
    <property type="entry name" value="MFS general substrate transporter like domains"/>
    <property type="match status" value="1"/>
</dbReference>
<evidence type="ECO:0000313" key="7">
    <source>
        <dbReference type="EMBL" id="ELU44270.1"/>
    </source>
</evidence>
<dbReference type="InterPro" id="IPR050360">
    <property type="entry name" value="MFS_Sugar_Transporters"/>
</dbReference>
<evidence type="ECO:0000256" key="2">
    <source>
        <dbReference type="ARBA" id="ARBA00022692"/>
    </source>
</evidence>
<accession>L8X248</accession>
<comment type="subcellular location">
    <subcellularLocation>
        <location evidence="1">Membrane</location>
        <topology evidence="1">Multi-pass membrane protein</topology>
    </subcellularLocation>
</comment>
<evidence type="ECO:0000256" key="6">
    <source>
        <dbReference type="SAM" id="SignalP"/>
    </source>
</evidence>